<dbReference type="FunFam" id="1.20.1740.10:FF:000013">
    <property type="entry name" value="Solute carrier family 12 member"/>
    <property type="match status" value="1"/>
</dbReference>
<evidence type="ECO:0000313" key="10">
    <source>
        <dbReference type="Proteomes" id="UP001055172"/>
    </source>
</evidence>
<feature type="transmembrane region" description="Helical" evidence="7">
    <location>
        <begin position="139"/>
        <end position="159"/>
    </location>
</feature>
<dbReference type="GO" id="GO:0034486">
    <property type="term" value="P:vacuolar transmembrane transport"/>
    <property type="evidence" value="ECO:0007669"/>
    <property type="project" value="TreeGrafter"/>
</dbReference>
<feature type="transmembrane region" description="Helical" evidence="7">
    <location>
        <begin position="101"/>
        <end position="119"/>
    </location>
</feature>
<evidence type="ECO:0000256" key="7">
    <source>
        <dbReference type="SAM" id="Phobius"/>
    </source>
</evidence>
<gene>
    <name evidence="9" type="ORF">ColLi_04825</name>
</gene>
<dbReference type="GO" id="GO:0006884">
    <property type="term" value="P:cell volume homeostasis"/>
    <property type="evidence" value="ECO:0007669"/>
    <property type="project" value="TreeGrafter"/>
</dbReference>
<evidence type="ECO:0000256" key="1">
    <source>
        <dbReference type="ARBA" id="ARBA00004141"/>
    </source>
</evidence>
<keyword evidence="3" id="KW-0813">Transport</keyword>
<keyword evidence="5 7" id="KW-1133">Transmembrane helix</keyword>
<dbReference type="GO" id="GO:0015379">
    <property type="term" value="F:potassium:chloride symporter activity"/>
    <property type="evidence" value="ECO:0007669"/>
    <property type="project" value="TreeGrafter"/>
</dbReference>
<dbReference type="GO" id="GO:0005774">
    <property type="term" value="C:vacuolar membrane"/>
    <property type="evidence" value="ECO:0007669"/>
    <property type="project" value="TreeGrafter"/>
</dbReference>
<dbReference type="PANTHER" id="PTHR11827:SF72">
    <property type="entry name" value="GH08340P"/>
    <property type="match status" value="1"/>
</dbReference>
<evidence type="ECO:0000256" key="6">
    <source>
        <dbReference type="ARBA" id="ARBA00023136"/>
    </source>
</evidence>
<dbReference type="Pfam" id="PF00324">
    <property type="entry name" value="AA_permease"/>
    <property type="match status" value="1"/>
</dbReference>
<keyword evidence="4 7" id="KW-0812">Transmembrane</keyword>
<dbReference type="PANTHER" id="PTHR11827">
    <property type="entry name" value="SOLUTE CARRIER FAMILY 12, CATION COTRANSPORTERS"/>
    <property type="match status" value="1"/>
</dbReference>
<proteinExistence type="inferred from homology"/>
<comment type="similarity">
    <text evidence="2">Belongs to the SLC12A transporter family.</text>
</comment>
<keyword evidence="6 7" id="KW-0472">Membrane</keyword>
<dbReference type="GO" id="GO:0055064">
    <property type="term" value="P:chloride ion homeostasis"/>
    <property type="evidence" value="ECO:0007669"/>
    <property type="project" value="TreeGrafter"/>
</dbReference>
<evidence type="ECO:0000256" key="5">
    <source>
        <dbReference type="ARBA" id="ARBA00022989"/>
    </source>
</evidence>
<dbReference type="AlphaFoldDB" id="A0AA37LRT2"/>
<dbReference type="InterPro" id="IPR004841">
    <property type="entry name" value="AA-permease/SLC12A_dom"/>
</dbReference>
<feature type="transmembrane region" description="Helical" evidence="7">
    <location>
        <begin position="232"/>
        <end position="253"/>
    </location>
</feature>
<dbReference type="Proteomes" id="UP001055172">
    <property type="component" value="Unassembled WGS sequence"/>
</dbReference>
<feature type="transmembrane region" description="Helical" evidence="7">
    <location>
        <begin position="21"/>
        <end position="43"/>
    </location>
</feature>
<evidence type="ECO:0000259" key="8">
    <source>
        <dbReference type="Pfam" id="PF00324"/>
    </source>
</evidence>
<feature type="transmembrane region" description="Helical" evidence="7">
    <location>
        <begin position="265"/>
        <end position="285"/>
    </location>
</feature>
<comment type="caution">
    <text evidence="9">The sequence shown here is derived from an EMBL/GenBank/DDBJ whole genome shotgun (WGS) entry which is preliminary data.</text>
</comment>
<protein>
    <submittedName>
        <fullName evidence="9">Vacuolar cation-chloride cotransporter 1</fullName>
    </submittedName>
</protein>
<reference evidence="9 10" key="1">
    <citation type="submission" date="2021-07" db="EMBL/GenBank/DDBJ databases">
        <title>Genome data of Colletotrichum spaethianum.</title>
        <authorList>
            <person name="Utami Y.D."/>
            <person name="Hiruma K."/>
        </authorList>
    </citation>
    <scope>NUCLEOTIDE SEQUENCE [LARGE SCALE GENOMIC DNA]</scope>
    <source>
        <strain evidence="9 10">MAFF 242679</strain>
    </source>
</reference>
<feature type="transmembrane region" description="Helical" evidence="7">
    <location>
        <begin position="55"/>
        <end position="80"/>
    </location>
</feature>
<feature type="domain" description="Amino acid permease/ SLC12A" evidence="8">
    <location>
        <begin position="32"/>
        <end position="343"/>
    </location>
</feature>
<organism evidence="9 10">
    <name type="scientific">Colletotrichum liriopes</name>
    <dbReference type="NCBI Taxonomy" id="708192"/>
    <lineage>
        <taxon>Eukaryota</taxon>
        <taxon>Fungi</taxon>
        <taxon>Dikarya</taxon>
        <taxon>Ascomycota</taxon>
        <taxon>Pezizomycotina</taxon>
        <taxon>Sordariomycetes</taxon>
        <taxon>Hypocreomycetidae</taxon>
        <taxon>Glomerellales</taxon>
        <taxon>Glomerellaceae</taxon>
        <taxon>Colletotrichum</taxon>
        <taxon>Colletotrichum spaethianum species complex</taxon>
    </lineage>
</organism>
<dbReference type="GO" id="GO:0055075">
    <property type="term" value="P:potassium ion homeostasis"/>
    <property type="evidence" value="ECO:0007669"/>
    <property type="project" value="TreeGrafter"/>
</dbReference>
<dbReference type="InterPro" id="IPR004842">
    <property type="entry name" value="SLC12A_fam"/>
</dbReference>
<evidence type="ECO:0000256" key="3">
    <source>
        <dbReference type="ARBA" id="ARBA00022448"/>
    </source>
</evidence>
<name>A0AA37LRT2_9PEZI</name>
<dbReference type="PIRSF" id="PIRSF006060">
    <property type="entry name" value="AA_transporter"/>
    <property type="match status" value="1"/>
</dbReference>
<sequence length="361" mass="38463">MGGDDRRTSLSSMEQTNKKPKLGAVSGVYIPVCLNIFSILMFLRFGWILGQVGLLGMLGLLVTAYVVDFLTTLSLSAIASNGEVKGGGAYYVISRSLGPEFGGSIGVLFYLAQVLNTALNVVGLIDCIKLNVGESFPQGYWTVFVLQTLALLLCAGLCLAGSGIFAKASNALLVILTLAIVSIPVSAAFKSPFHDNELGVRFTGFSVETLVDNFAPHTKSESYKGLETFREVFAILFPATSGIFAGASMSGDLHNPSKDIPKGTLWAMMTTFIAYLVVVFSMAATTTHASFLNNTNIISVTSLSMPLILAGECAVTFFSAVMGLVGAAKLMQALARDKLLPGLLPFSRARRELMSQSKPFF</sequence>
<evidence type="ECO:0000256" key="4">
    <source>
        <dbReference type="ARBA" id="ARBA00022692"/>
    </source>
</evidence>
<feature type="transmembrane region" description="Helical" evidence="7">
    <location>
        <begin position="171"/>
        <end position="189"/>
    </location>
</feature>
<keyword evidence="10" id="KW-1185">Reference proteome</keyword>
<feature type="transmembrane region" description="Helical" evidence="7">
    <location>
        <begin position="305"/>
        <end position="328"/>
    </location>
</feature>
<evidence type="ECO:0000256" key="2">
    <source>
        <dbReference type="ARBA" id="ARBA00010593"/>
    </source>
</evidence>
<comment type="subcellular location">
    <subcellularLocation>
        <location evidence="1">Membrane</location>
        <topology evidence="1">Multi-pass membrane protein</topology>
    </subcellularLocation>
</comment>
<evidence type="ECO:0000313" key="9">
    <source>
        <dbReference type="EMBL" id="GJC81987.1"/>
    </source>
</evidence>
<dbReference type="EMBL" id="BPPX01000008">
    <property type="protein sequence ID" value="GJC81987.1"/>
    <property type="molecule type" value="Genomic_DNA"/>
</dbReference>
<dbReference type="Gene3D" id="1.20.1740.10">
    <property type="entry name" value="Amino acid/polyamine transporter I"/>
    <property type="match status" value="1"/>
</dbReference>
<accession>A0AA37LRT2</accession>